<feature type="region of interest" description="Disordered" evidence="2">
    <location>
        <begin position="89"/>
        <end position="311"/>
    </location>
</feature>
<reference evidence="4" key="1">
    <citation type="submission" date="2022-08" db="EMBL/GenBank/DDBJ databases">
        <title>Novel sulphate-reducing endosymbionts in the free-living metamonad Anaeramoeba.</title>
        <authorList>
            <person name="Jerlstrom-Hultqvist J."/>
            <person name="Cepicka I."/>
            <person name="Gallot-Lavallee L."/>
            <person name="Salas-Leiva D."/>
            <person name="Curtis B.A."/>
            <person name="Zahonova K."/>
            <person name="Pipaliya S."/>
            <person name="Dacks J."/>
            <person name="Roger A.J."/>
        </authorList>
    </citation>
    <scope>NUCLEOTIDE SEQUENCE</scope>
    <source>
        <strain evidence="4">Busselton2</strain>
    </source>
</reference>
<dbReference type="Gene3D" id="4.10.1000.10">
    <property type="entry name" value="Zinc finger, CCCH-type"/>
    <property type="match status" value="1"/>
</dbReference>
<sequence>MNNQNISIRVKFMNRSIIILARNDINKIDLQNEVKMQFKFYNSSEYAISELSDTFIFGKVIDKLNVTNGYYVCNVVRKEDLINAQKKMPEKRQFNNKPKTAGGFGGNKSKTGGGIYGRNKPKTGGEFGENKPKTGGGFEDKKPKTAGGFGGSKSKTGGGIYGRNKPKTGGIYGRNKPKIGGEFGGNKPKTGGGFEGSKSKTGGGIYGRNKPKTGGIYGRNKPKTGGEFGGNKPKTGGGFEDKKSKTAGGFGGNKSKTGGGIYGRNKPIKLTNFNNNHNSNSNKDNLKHNNNKKNKNKNHQNQNQNNQKGDLKKIWIKKMPKQASDLRALDILVLTIKQFHLLKTLISKTQYNSYNNTNQEKINLIHAILNQIFPIFSLYNDIFYQNKIEIDEKFTQNFKFEWKNYSSENNWIQLIRIQTEPNRLIKFVRNSFAHMNYELKLNTNQIILNGYPREEKLIFSGNDTFQDLNCNPNFDKVCKYYKSNNCKFKENCKNRHSINNNGDPRTRAYKGVEKYYKEGQGFIKANVSDIIRMAHTRMTIPFRNDFINFAQYVLNLLVEGYINIGEDDSTELQKLQKKCQKRSRDKGDEFYKLSEIIKKKVSKFDDLLKKIYNTRSKFLHN</sequence>
<keyword evidence="1" id="KW-0863">Zinc-finger</keyword>
<feature type="zinc finger region" description="C3H1-type" evidence="1">
    <location>
        <begin position="472"/>
        <end position="499"/>
    </location>
</feature>
<evidence type="ECO:0000313" key="4">
    <source>
        <dbReference type="EMBL" id="KAJ3431610.1"/>
    </source>
</evidence>
<feature type="compositionally biased region" description="Low complexity" evidence="2">
    <location>
        <begin position="299"/>
        <end position="308"/>
    </location>
</feature>
<feature type="compositionally biased region" description="Gly residues" evidence="2">
    <location>
        <begin position="102"/>
        <end position="116"/>
    </location>
</feature>
<keyword evidence="1" id="KW-0862">Zinc</keyword>
<gene>
    <name evidence="4" type="ORF">M0812_20524</name>
</gene>
<protein>
    <submittedName>
        <fullName evidence="4">Nuclear pore complex protein nup98-nup96</fullName>
    </submittedName>
</protein>
<feature type="compositionally biased region" description="Gly residues" evidence="2">
    <location>
        <begin position="190"/>
        <end position="206"/>
    </location>
</feature>
<evidence type="ECO:0000313" key="5">
    <source>
        <dbReference type="Proteomes" id="UP001146793"/>
    </source>
</evidence>
<feature type="compositionally biased region" description="Low complexity" evidence="2">
    <location>
        <begin position="274"/>
        <end position="283"/>
    </location>
</feature>
<feature type="compositionally biased region" description="Gly residues" evidence="2">
    <location>
        <begin position="147"/>
        <end position="161"/>
    </location>
</feature>
<dbReference type="PROSITE" id="PS50103">
    <property type="entry name" value="ZF_C3H1"/>
    <property type="match status" value="1"/>
</dbReference>
<comment type="caution">
    <text evidence="4">The sequence shown here is derived from an EMBL/GenBank/DDBJ whole genome shotgun (WGS) entry which is preliminary data.</text>
</comment>
<evidence type="ECO:0000256" key="1">
    <source>
        <dbReference type="PROSITE-ProRule" id="PRU00723"/>
    </source>
</evidence>
<dbReference type="AlphaFoldDB" id="A0AAV7YT47"/>
<dbReference type="InterPro" id="IPR000571">
    <property type="entry name" value="Znf_CCCH"/>
</dbReference>
<evidence type="ECO:0000256" key="2">
    <source>
        <dbReference type="SAM" id="MobiDB-lite"/>
    </source>
</evidence>
<feature type="compositionally biased region" description="Gly residues" evidence="2">
    <location>
        <begin position="248"/>
        <end position="262"/>
    </location>
</feature>
<organism evidence="4 5">
    <name type="scientific">Anaeramoeba flamelloides</name>
    <dbReference type="NCBI Taxonomy" id="1746091"/>
    <lineage>
        <taxon>Eukaryota</taxon>
        <taxon>Metamonada</taxon>
        <taxon>Anaeramoebidae</taxon>
        <taxon>Anaeramoeba</taxon>
    </lineage>
</organism>
<proteinExistence type="predicted"/>
<evidence type="ECO:0000259" key="3">
    <source>
        <dbReference type="PROSITE" id="PS50103"/>
    </source>
</evidence>
<keyword evidence="1" id="KW-0479">Metal-binding</keyword>
<feature type="domain" description="C3H1-type" evidence="3">
    <location>
        <begin position="472"/>
        <end position="499"/>
    </location>
</feature>
<dbReference type="EMBL" id="JANTQA010000047">
    <property type="protein sequence ID" value="KAJ3431610.1"/>
    <property type="molecule type" value="Genomic_DNA"/>
</dbReference>
<dbReference type="Proteomes" id="UP001146793">
    <property type="component" value="Unassembled WGS sequence"/>
</dbReference>
<feature type="compositionally biased region" description="Basic residues" evidence="2">
    <location>
        <begin position="289"/>
        <end position="298"/>
    </location>
</feature>
<name>A0AAV7YT47_9EUKA</name>
<accession>A0AAV7YT47</accession>
<dbReference type="GO" id="GO:0008270">
    <property type="term" value="F:zinc ion binding"/>
    <property type="evidence" value="ECO:0007669"/>
    <property type="project" value="UniProtKB-KW"/>
</dbReference>
<feature type="compositionally biased region" description="Basic and acidic residues" evidence="2">
    <location>
        <begin position="128"/>
        <end position="143"/>
    </location>
</feature>